<comment type="subcellular location">
    <subcellularLocation>
        <location evidence="10">Cell membrane</location>
        <topology evidence="10">Multi-pass membrane protein</topology>
    </subcellularLocation>
</comment>
<dbReference type="EC" id="2.3.1.275" evidence="10"/>
<comment type="similarity">
    <text evidence="10">Belongs to the PlsY family.</text>
</comment>
<sequence length="203" mass="22054">MTTREILFVVAGYLSGSVLYGYLLPKYFKKVDVTKESDDGNPGTANVFKCAGVPMGILVLCLELLKGFIPVHLAFGAVDPARSAFALILAAPVLGHAYPFWNLKKGGKSIAVSFGVLLGLLPIWTPVLLLAAFYLGFSLIIIIQPHFFRSVITFLLFFAGVLCTVPKESIVAGCLGISLIVIHKHFVRYQGEKLKIRILGSAR</sequence>
<feature type="transmembrane region" description="Helical" evidence="10">
    <location>
        <begin position="110"/>
        <end position="143"/>
    </location>
</feature>
<protein>
    <recommendedName>
        <fullName evidence="10">Glycerol-3-phosphate acyltransferase</fullName>
    </recommendedName>
    <alternativeName>
        <fullName evidence="10">Acyl-PO4 G3P acyltransferase</fullName>
    </alternativeName>
    <alternativeName>
        <fullName evidence="10">Acyl-phosphate--glycerol-3-phosphate acyltransferase</fullName>
    </alternativeName>
    <alternativeName>
        <fullName evidence="10">G3P acyltransferase</fullName>
        <shortName evidence="10">GPAT</shortName>
        <ecNumber evidence="10">2.3.1.275</ecNumber>
    </alternativeName>
    <alternativeName>
        <fullName evidence="10">Lysophosphatidic acid synthase</fullName>
        <shortName evidence="10">LPA synthase</shortName>
    </alternativeName>
</protein>
<keyword evidence="5 10" id="KW-1133">Transmembrane helix</keyword>
<dbReference type="SMART" id="SM01207">
    <property type="entry name" value="G3P_acyltransf"/>
    <property type="match status" value="1"/>
</dbReference>
<comment type="catalytic activity">
    <reaction evidence="10">
        <text>an acyl phosphate + sn-glycerol 3-phosphate = a 1-acyl-sn-glycero-3-phosphate + phosphate</text>
        <dbReference type="Rhea" id="RHEA:34075"/>
        <dbReference type="ChEBI" id="CHEBI:43474"/>
        <dbReference type="ChEBI" id="CHEBI:57597"/>
        <dbReference type="ChEBI" id="CHEBI:57970"/>
        <dbReference type="ChEBI" id="CHEBI:59918"/>
        <dbReference type="EC" id="2.3.1.275"/>
    </reaction>
</comment>
<dbReference type="PANTHER" id="PTHR30309:SF0">
    <property type="entry name" value="GLYCEROL-3-PHOSPHATE ACYLTRANSFERASE-RELATED"/>
    <property type="match status" value="1"/>
</dbReference>
<feature type="transmembrane region" description="Helical" evidence="10">
    <location>
        <begin position="81"/>
        <end position="98"/>
    </location>
</feature>
<evidence type="ECO:0000256" key="8">
    <source>
        <dbReference type="ARBA" id="ARBA00023209"/>
    </source>
</evidence>
<comment type="caution">
    <text evidence="11">The sequence shown here is derived from an EMBL/GenBank/DDBJ whole genome shotgun (WGS) entry which is preliminary data.</text>
</comment>
<evidence type="ECO:0000313" key="12">
    <source>
        <dbReference type="Proteomes" id="UP000824265"/>
    </source>
</evidence>
<feature type="transmembrane region" description="Helical" evidence="10">
    <location>
        <begin position="46"/>
        <end position="69"/>
    </location>
</feature>
<comment type="function">
    <text evidence="10">Catalyzes the transfer of an acyl group from acyl-phosphate (acyl-PO(4)) to glycerol-3-phosphate (G3P) to form lysophosphatidic acid (LPA). This enzyme utilizes acyl-phosphate as fatty acyl donor, but not acyl-CoA or acyl-ACP.</text>
</comment>
<keyword evidence="9 10" id="KW-1208">Phospholipid metabolism</keyword>
<keyword evidence="2 10" id="KW-0444">Lipid biosynthesis</keyword>
<dbReference type="GO" id="GO:0005886">
    <property type="term" value="C:plasma membrane"/>
    <property type="evidence" value="ECO:0007669"/>
    <property type="project" value="UniProtKB-SubCell"/>
</dbReference>
<keyword evidence="3 10" id="KW-0808">Transferase</keyword>
<evidence type="ECO:0000256" key="7">
    <source>
        <dbReference type="ARBA" id="ARBA00023136"/>
    </source>
</evidence>
<evidence type="ECO:0000256" key="6">
    <source>
        <dbReference type="ARBA" id="ARBA00023098"/>
    </source>
</evidence>
<evidence type="ECO:0000313" key="11">
    <source>
        <dbReference type="EMBL" id="HIW80524.1"/>
    </source>
</evidence>
<dbReference type="GO" id="GO:0043772">
    <property type="term" value="F:acyl-phosphate glycerol-3-phosphate acyltransferase activity"/>
    <property type="evidence" value="ECO:0007669"/>
    <property type="project" value="UniProtKB-UniRule"/>
</dbReference>
<keyword evidence="6 10" id="KW-0443">Lipid metabolism</keyword>
<accession>A0A9D1R3D3</accession>
<proteinExistence type="inferred from homology"/>
<dbReference type="Proteomes" id="UP000824265">
    <property type="component" value="Unassembled WGS sequence"/>
</dbReference>
<evidence type="ECO:0000256" key="5">
    <source>
        <dbReference type="ARBA" id="ARBA00022989"/>
    </source>
</evidence>
<feature type="transmembrane region" description="Helical" evidence="10">
    <location>
        <begin position="6"/>
        <end position="25"/>
    </location>
</feature>
<dbReference type="InterPro" id="IPR003811">
    <property type="entry name" value="G3P_acylTferase_PlsY"/>
</dbReference>
<feature type="transmembrane region" description="Helical" evidence="10">
    <location>
        <begin position="155"/>
        <end position="182"/>
    </location>
</feature>
<organism evidence="11 12">
    <name type="scientific">Candidatus Acetatifactor stercoripullorum</name>
    <dbReference type="NCBI Taxonomy" id="2838414"/>
    <lineage>
        <taxon>Bacteria</taxon>
        <taxon>Bacillati</taxon>
        <taxon>Bacillota</taxon>
        <taxon>Clostridia</taxon>
        <taxon>Lachnospirales</taxon>
        <taxon>Lachnospiraceae</taxon>
        <taxon>Acetatifactor</taxon>
    </lineage>
</organism>
<dbReference type="Pfam" id="PF02660">
    <property type="entry name" value="G3P_acyltransf"/>
    <property type="match status" value="1"/>
</dbReference>
<reference evidence="11" key="1">
    <citation type="journal article" date="2021" name="PeerJ">
        <title>Extensive microbial diversity within the chicken gut microbiome revealed by metagenomics and culture.</title>
        <authorList>
            <person name="Gilroy R."/>
            <person name="Ravi A."/>
            <person name="Getino M."/>
            <person name="Pursley I."/>
            <person name="Horton D.L."/>
            <person name="Alikhan N.F."/>
            <person name="Baker D."/>
            <person name="Gharbi K."/>
            <person name="Hall N."/>
            <person name="Watson M."/>
            <person name="Adriaenssens E.M."/>
            <person name="Foster-Nyarko E."/>
            <person name="Jarju S."/>
            <person name="Secka A."/>
            <person name="Antonio M."/>
            <person name="Oren A."/>
            <person name="Chaudhuri R.R."/>
            <person name="La Ragione R."/>
            <person name="Hildebrand F."/>
            <person name="Pallen M.J."/>
        </authorList>
    </citation>
    <scope>NUCLEOTIDE SEQUENCE</scope>
    <source>
        <strain evidence="11">CHK195-6426</strain>
    </source>
</reference>
<keyword evidence="11" id="KW-0012">Acyltransferase</keyword>
<keyword evidence="4 10" id="KW-0812">Transmembrane</keyword>
<evidence type="ECO:0000256" key="10">
    <source>
        <dbReference type="HAMAP-Rule" id="MF_01043"/>
    </source>
</evidence>
<reference evidence="11" key="2">
    <citation type="submission" date="2021-04" db="EMBL/GenBank/DDBJ databases">
        <authorList>
            <person name="Gilroy R."/>
        </authorList>
    </citation>
    <scope>NUCLEOTIDE SEQUENCE</scope>
    <source>
        <strain evidence="11">CHK195-6426</strain>
    </source>
</reference>
<gene>
    <name evidence="10" type="primary">plsY</name>
    <name evidence="11" type="ORF">H9742_03185</name>
</gene>
<dbReference type="PANTHER" id="PTHR30309">
    <property type="entry name" value="INNER MEMBRANE PROTEIN YGIH"/>
    <property type="match status" value="1"/>
</dbReference>
<dbReference type="HAMAP" id="MF_01043">
    <property type="entry name" value="PlsY"/>
    <property type="match status" value="1"/>
</dbReference>
<dbReference type="GO" id="GO:0008654">
    <property type="term" value="P:phospholipid biosynthetic process"/>
    <property type="evidence" value="ECO:0007669"/>
    <property type="project" value="UniProtKB-UniRule"/>
</dbReference>
<comment type="subunit">
    <text evidence="10">Probably interacts with PlsX.</text>
</comment>
<dbReference type="EMBL" id="DXGH01000015">
    <property type="protein sequence ID" value="HIW80524.1"/>
    <property type="molecule type" value="Genomic_DNA"/>
</dbReference>
<evidence type="ECO:0000256" key="2">
    <source>
        <dbReference type="ARBA" id="ARBA00022516"/>
    </source>
</evidence>
<evidence type="ECO:0000256" key="3">
    <source>
        <dbReference type="ARBA" id="ARBA00022679"/>
    </source>
</evidence>
<evidence type="ECO:0000256" key="9">
    <source>
        <dbReference type="ARBA" id="ARBA00023264"/>
    </source>
</evidence>
<comment type="pathway">
    <text evidence="10">Lipid metabolism; phospholipid metabolism.</text>
</comment>
<evidence type="ECO:0000256" key="1">
    <source>
        <dbReference type="ARBA" id="ARBA00022475"/>
    </source>
</evidence>
<keyword evidence="7 10" id="KW-0472">Membrane</keyword>
<dbReference type="AlphaFoldDB" id="A0A9D1R3D3"/>
<keyword evidence="1 10" id="KW-1003">Cell membrane</keyword>
<evidence type="ECO:0000256" key="4">
    <source>
        <dbReference type="ARBA" id="ARBA00022692"/>
    </source>
</evidence>
<keyword evidence="8 10" id="KW-0594">Phospholipid biosynthesis</keyword>
<name>A0A9D1R3D3_9FIRM</name>